<dbReference type="GO" id="GO:0030036">
    <property type="term" value="P:actin cytoskeleton organization"/>
    <property type="evidence" value="ECO:0007669"/>
    <property type="project" value="TreeGrafter"/>
</dbReference>
<feature type="region of interest" description="Disordered" evidence="5">
    <location>
        <begin position="1"/>
        <end position="150"/>
    </location>
</feature>
<evidence type="ECO:0000313" key="7">
    <source>
        <dbReference type="EMBL" id="WEW55729.1"/>
    </source>
</evidence>
<feature type="compositionally biased region" description="Polar residues" evidence="5">
    <location>
        <begin position="489"/>
        <end position="502"/>
    </location>
</feature>
<dbReference type="Gene3D" id="2.10.110.10">
    <property type="entry name" value="Cysteine Rich Protein"/>
    <property type="match status" value="3"/>
</dbReference>
<dbReference type="GO" id="GO:0031941">
    <property type="term" value="C:filamentous actin"/>
    <property type="evidence" value="ECO:0007669"/>
    <property type="project" value="TreeGrafter"/>
</dbReference>
<dbReference type="EMBL" id="CP120627">
    <property type="protein sequence ID" value="WEW55729.1"/>
    <property type="molecule type" value="Genomic_DNA"/>
</dbReference>
<name>A0AAF0DCU4_9EURO</name>
<feature type="region of interest" description="Disordered" evidence="5">
    <location>
        <begin position="436"/>
        <end position="510"/>
    </location>
</feature>
<feature type="domain" description="LIM zinc-binding" evidence="6">
    <location>
        <begin position="586"/>
        <end position="645"/>
    </location>
</feature>
<dbReference type="PROSITE" id="PS50023">
    <property type="entry name" value="LIM_DOMAIN_2"/>
    <property type="match status" value="2"/>
</dbReference>
<dbReference type="InterPro" id="IPR050604">
    <property type="entry name" value="PDZ-LIM_domain"/>
</dbReference>
<dbReference type="GO" id="GO:0003779">
    <property type="term" value="F:actin binding"/>
    <property type="evidence" value="ECO:0007669"/>
    <property type="project" value="TreeGrafter"/>
</dbReference>
<protein>
    <recommendedName>
        <fullName evidence="6">LIM zinc-binding domain-containing protein</fullName>
    </recommendedName>
</protein>
<feature type="compositionally biased region" description="Basic residues" evidence="5">
    <location>
        <begin position="1"/>
        <end position="11"/>
    </location>
</feature>
<evidence type="ECO:0000256" key="1">
    <source>
        <dbReference type="ARBA" id="ARBA00022723"/>
    </source>
</evidence>
<keyword evidence="3 4" id="KW-0440">LIM domain</keyword>
<feature type="compositionally biased region" description="Basic and acidic residues" evidence="5">
    <location>
        <begin position="436"/>
        <end position="445"/>
    </location>
</feature>
<reference evidence="7" key="1">
    <citation type="submission" date="2023-03" db="EMBL/GenBank/DDBJ databases">
        <title>Emydomyces testavorans Genome Sequence.</title>
        <authorList>
            <person name="Hoyer L."/>
        </authorList>
    </citation>
    <scope>NUCLEOTIDE SEQUENCE</scope>
    <source>
        <strain evidence="7">16-2883</strain>
    </source>
</reference>
<evidence type="ECO:0000256" key="4">
    <source>
        <dbReference type="PROSITE-ProRule" id="PRU00125"/>
    </source>
</evidence>
<feature type="region of interest" description="Disordered" evidence="5">
    <location>
        <begin position="356"/>
        <end position="383"/>
    </location>
</feature>
<feature type="compositionally biased region" description="Basic and acidic residues" evidence="5">
    <location>
        <begin position="26"/>
        <end position="36"/>
    </location>
</feature>
<dbReference type="FunFam" id="2.10.110.10:FF:000127">
    <property type="entry name" value="LIM domain protein"/>
    <property type="match status" value="1"/>
</dbReference>
<feature type="compositionally biased region" description="Low complexity" evidence="5">
    <location>
        <begin position="130"/>
        <end position="142"/>
    </location>
</feature>
<dbReference type="Pfam" id="PF00412">
    <property type="entry name" value="LIM"/>
    <property type="match status" value="3"/>
</dbReference>
<dbReference type="Proteomes" id="UP001219355">
    <property type="component" value="Chromosome 1"/>
</dbReference>
<sequence>MVHSIRFKSGARKVSPPTPTFMNDDQLAHYLKDLRNNRPPRPNGSRPLPARETALSPASYDNELPPRASSALSMSRQSDYFRGTTDDIFPRSSSALSHRRNPSEISPQTELSEYPGIPEDAVHEIPRNLTTTPTVSSVRSPSGQYRESGHRLVEKQEARSLRHALEELDLQDEEKRLYSAAQEEAVDLVLQHQLYGFPEQNPHAPYRNPDLSYSNRVQQLLEKGGHCRSQSVGLPNSEGHRSASDSSTGSNSAITSHRLSLPAGVNGAKIGAPWKTSALRVKKKSSLKRKAKVNFVLPEDDMQQAPPSVSPRISSTDSSKALFRNPKDQIYEEPGDSDSKNETLADRFAPITSALRVKARNSLPRGARPFPAQSNTSNDRKKLSIFDIHRNSPTQSRNPFYKANTFPVICKTAQEEDVTPTKDGLEIRGDDIRAATSMKLKDRSSKLPMPSAVSDRPGRPIVSFDPDWKAPDKESSADSRRHRQDLERSSAQSSTEAPSVSSKVAVPTITVDETPEVPTINVASVDSAQPSIAVPELGPPISAKEPQEQKPRELPDPKKYSQQERTKKVKSRYSHITPTSLNVPTAACAACGLPISGRIVTACGHRLHPECFTCYHCSTPLECVAFYQEPDPKRAERLANSDDSDLEANHPRFYCHLDFHELFSPRCKSCKTPIEGEIIVACGAEWHVGHFFCAECGDPFTPAMPFVEKEGYAWCVRCHSRRTAQKCRACKLPVLEDVVVSALGGQWHEKCFVCCECGGGFGPEGRFFVRQGQPKVSSKGRQIGGPVELAACEKCEARRLKA</sequence>
<keyword evidence="2 4" id="KW-0862">Zinc</keyword>
<dbReference type="PANTHER" id="PTHR24214:SF38">
    <property type="entry name" value="PDZ AND LIM DOMAIN PROTEIN ZASP-RELATED"/>
    <property type="match status" value="1"/>
</dbReference>
<dbReference type="GO" id="GO:0030695">
    <property type="term" value="F:GTPase regulator activity"/>
    <property type="evidence" value="ECO:0007669"/>
    <property type="project" value="UniProtKB-ARBA"/>
</dbReference>
<evidence type="ECO:0000313" key="8">
    <source>
        <dbReference type="Proteomes" id="UP001219355"/>
    </source>
</evidence>
<dbReference type="FunFam" id="2.10.110.10:FF:000077">
    <property type="entry name" value="LIM domain protein"/>
    <property type="match status" value="1"/>
</dbReference>
<keyword evidence="8" id="KW-1185">Reference proteome</keyword>
<proteinExistence type="predicted"/>
<feature type="compositionally biased region" description="Basic and acidic residues" evidence="5">
    <location>
        <begin position="545"/>
        <end position="566"/>
    </location>
</feature>
<gene>
    <name evidence="7" type="ORF">PRK78_001162</name>
</gene>
<dbReference type="GO" id="GO:0001725">
    <property type="term" value="C:stress fiber"/>
    <property type="evidence" value="ECO:0007669"/>
    <property type="project" value="TreeGrafter"/>
</dbReference>
<evidence type="ECO:0000259" key="6">
    <source>
        <dbReference type="PROSITE" id="PS50023"/>
    </source>
</evidence>
<dbReference type="PANTHER" id="PTHR24214">
    <property type="entry name" value="PDZ AND LIM DOMAIN PROTEIN ZASP"/>
    <property type="match status" value="1"/>
</dbReference>
<keyword evidence="1 4" id="KW-0479">Metal-binding</keyword>
<feature type="domain" description="LIM zinc-binding" evidence="6">
    <location>
        <begin position="665"/>
        <end position="725"/>
    </location>
</feature>
<evidence type="ECO:0000256" key="3">
    <source>
        <dbReference type="ARBA" id="ARBA00023038"/>
    </source>
</evidence>
<feature type="compositionally biased region" description="Basic and acidic residues" evidence="5">
    <location>
        <begin position="466"/>
        <end position="488"/>
    </location>
</feature>
<dbReference type="GO" id="GO:0051371">
    <property type="term" value="F:muscle alpha-actinin binding"/>
    <property type="evidence" value="ECO:0007669"/>
    <property type="project" value="TreeGrafter"/>
</dbReference>
<feature type="compositionally biased region" description="Low complexity" evidence="5">
    <location>
        <begin position="244"/>
        <end position="256"/>
    </location>
</feature>
<dbReference type="SUPFAM" id="SSF57716">
    <property type="entry name" value="Glucocorticoid receptor-like (DNA-binding domain)"/>
    <property type="match status" value="3"/>
</dbReference>
<accession>A0AAF0DCU4</accession>
<feature type="region of interest" description="Disordered" evidence="5">
    <location>
        <begin position="226"/>
        <end position="258"/>
    </location>
</feature>
<dbReference type="AlphaFoldDB" id="A0AAF0DCU4"/>
<dbReference type="GO" id="GO:0046872">
    <property type="term" value="F:metal ion binding"/>
    <property type="evidence" value="ECO:0007669"/>
    <property type="project" value="UniProtKB-KW"/>
</dbReference>
<evidence type="ECO:0000256" key="2">
    <source>
        <dbReference type="ARBA" id="ARBA00022833"/>
    </source>
</evidence>
<evidence type="ECO:0000256" key="5">
    <source>
        <dbReference type="SAM" id="MobiDB-lite"/>
    </source>
</evidence>
<dbReference type="InterPro" id="IPR001781">
    <property type="entry name" value="Znf_LIM"/>
</dbReference>
<feature type="region of interest" description="Disordered" evidence="5">
    <location>
        <begin position="531"/>
        <end position="573"/>
    </location>
</feature>
<organism evidence="7 8">
    <name type="scientific">Emydomyces testavorans</name>
    <dbReference type="NCBI Taxonomy" id="2070801"/>
    <lineage>
        <taxon>Eukaryota</taxon>
        <taxon>Fungi</taxon>
        <taxon>Dikarya</taxon>
        <taxon>Ascomycota</taxon>
        <taxon>Pezizomycotina</taxon>
        <taxon>Eurotiomycetes</taxon>
        <taxon>Eurotiomycetidae</taxon>
        <taxon>Onygenales</taxon>
        <taxon>Nannizziopsiaceae</taxon>
        <taxon>Emydomyces</taxon>
    </lineage>
</organism>
<dbReference type="PROSITE" id="PS00478">
    <property type="entry name" value="LIM_DOMAIN_1"/>
    <property type="match status" value="1"/>
</dbReference>
<dbReference type="SMART" id="SM00132">
    <property type="entry name" value="LIM"/>
    <property type="match status" value="3"/>
</dbReference>